<evidence type="ECO:0000256" key="4">
    <source>
        <dbReference type="ARBA" id="ARBA00022692"/>
    </source>
</evidence>
<dbReference type="EMBL" id="CP063374">
    <property type="protein sequence ID" value="QOV44722.1"/>
    <property type="molecule type" value="Genomic_DNA"/>
</dbReference>
<dbReference type="InterPro" id="IPR002490">
    <property type="entry name" value="V-ATPase_116kDa_su"/>
</dbReference>
<dbReference type="Proteomes" id="UP000594008">
    <property type="component" value="Chromosome"/>
</dbReference>
<comment type="similarity">
    <text evidence="2">Belongs to the V-ATPase 116 kDa subunit family.</text>
</comment>
<keyword evidence="7 9" id="KW-0472">Membrane</keyword>
<organism evidence="10 11">
    <name type="scientific">Streptomyces chromofuscus</name>
    <dbReference type="NCBI Taxonomy" id="42881"/>
    <lineage>
        <taxon>Bacteria</taxon>
        <taxon>Bacillati</taxon>
        <taxon>Actinomycetota</taxon>
        <taxon>Actinomycetes</taxon>
        <taxon>Kitasatosporales</taxon>
        <taxon>Streptomycetaceae</taxon>
        <taxon>Streptomyces</taxon>
    </lineage>
</organism>
<dbReference type="GO" id="GO:0051117">
    <property type="term" value="F:ATPase binding"/>
    <property type="evidence" value="ECO:0007669"/>
    <property type="project" value="TreeGrafter"/>
</dbReference>
<evidence type="ECO:0000313" key="10">
    <source>
        <dbReference type="EMBL" id="QOV44722.1"/>
    </source>
</evidence>
<evidence type="ECO:0000256" key="9">
    <source>
        <dbReference type="SAM" id="Phobius"/>
    </source>
</evidence>
<dbReference type="AlphaFoldDB" id="A0A7M2T834"/>
<keyword evidence="3" id="KW-0813">Transport</keyword>
<comment type="subcellular location">
    <subcellularLocation>
        <location evidence="1">Membrane</location>
        <topology evidence="1">Multi-pass membrane protein</topology>
    </subcellularLocation>
</comment>
<dbReference type="PANTHER" id="PTHR11629">
    <property type="entry name" value="VACUOLAR PROTON ATPASES"/>
    <property type="match status" value="1"/>
</dbReference>
<evidence type="ECO:0000256" key="8">
    <source>
        <dbReference type="SAM" id="MobiDB-lite"/>
    </source>
</evidence>
<dbReference type="GO" id="GO:0046961">
    <property type="term" value="F:proton-transporting ATPase activity, rotational mechanism"/>
    <property type="evidence" value="ECO:0007669"/>
    <property type="project" value="InterPro"/>
</dbReference>
<dbReference type="GO" id="GO:0033179">
    <property type="term" value="C:proton-transporting V-type ATPase, V0 domain"/>
    <property type="evidence" value="ECO:0007669"/>
    <property type="project" value="InterPro"/>
</dbReference>
<protein>
    <submittedName>
        <fullName evidence="10">ATPase</fullName>
    </submittedName>
</protein>
<gene>
    <name evidence="10" type="ORF">IPT68_01450</name>
</gene>
<reference evidence="10 11" key="1">
    <citation type="submission" date="2020-10" db="EMBL/GenBank/DDBJ databases">
        <title>Streptomyces chromofuscus complate genome analysis.</title>
        <authorList>
            <person name="Anwar N."/>
        </authorList>
    </citation>
    <scope>NUCLEOTIDE SEQUENCE [LARGE SCALE GENOMIC DNA]</scope>
    <source>
        <strain evidence="10 11">DSM 40273</strain>
    </source>
</reference>
<accession>A0A7M2T834</accession>
<feature type="compositionally biased region" description="Basic and acidic residues" evidence="8">
    <location>
        <begin position="487"/>
        <end position="499"/>
    </location>
</feature>
<feature type="transmembrane region" description="Helical" evidence="9">
    <location>
        <begin position="302"/>
        <end position="328"/>
    </location>
</feature>
<feature type="transmembrane region" description="Helical" evidence="9">
    <location>
        <begin position="269"/>
        <end position="290"/>
    </location>
</feature>
<dbReference type="PANTHER" id="PTHR11629:SF63">
    <property type="entry name" value="V-TYPE PROTON ATPASE SUBUNIT A"/>
    <property type="match status" value="1"/>
</dbReference>
<evidence type="ECO:0000256" key="3">
    <source>
        <dbReference type="ARBA" id="ARBA00022448"/>
    </source>
</evidence>
<keyword evidence="4 9" id="KW-0812">Transmembrane</keyword>
<feature type="transmembrane region" description="Helical" evidence="9">
    <location>
        <begin position="230"/>
        <end position="249"/>
    </location>
</feature>
<proteinExistence type="inferred from homology"/>
<feature type="transmembrane region" description="Helical" evidence="9">
    <location>
        <begin position="415"/>
        <end position="438"/>
    </location>
</feature>
<keyword evidence="6" id="KW-0406">Ion transport</keyword>
<dbReference type="RefSeq" id="WP_189697542.1">
    <property type="nucleotide sequence ID" value="NZ_BMTA01000005.1"/>
</dbReference>
<feature type="transmembrane region" description="Helical" evidence="9">
    <location>
        <begin position="385"/>
        <end position="403"/>
    </location>
</feature>
<evidence type="ECO:0000256" key="6">
    <source>
        <dbReference type="ARBA" id="ARBA00023065"/>
    </source>
</evidence>
<evidence type="ECO:0000256" key="5">
    <source>
        <dbReference type="ARBA" id="ARBA00022989"/>
    </source>
</evidence>
<feature type="compositionally biased region" description="Low complexity" evidence="8">
    <location>
        <begin position="474"/>
        <end position="486"/>
    </location>
</feature>
<keyword evidence="11" id="KW-1185">Reference proteome</keyword>
<evidence type="ECO:0000256" key="2">
    <source>
        <dbReference type="ARBA" id="ARBA00009904"/>
    </source>
</evidence>
<feature type="region of interest" description="Disordered" evidence="8">
    <location>
        <begin position="474"/>
        <end position="499"/>
    </location>
</feature>
<keyword evidence="5 9" id="KW-1133">Transmembrane helix</keyword>
<dbReference type="KEGG" id="schf:IPT68_01450"/>
<dbReference type="GO" id="GO:0016471">
    <property type="term" value="C:vacuolar proton-transporting V-type ATPase complex"/>
    <property type="evidence" value="ECO:0007669"/>
    <property type="project" value="TreeGrafter"/>
</dbReference>
<sequence>MLRAEGAVPVRMRRVAVMAPEQALRECLLRIAEAGCVEVDLAGDGGPQVRGPAATRLQRLRAEAAQPMLCEAPPDLDVLEREGRTDLLAGEAQLEQRLGSAVRHGAVAALAGWCPETEVGATAARIAGAGAALVPLRAPRGVDPPTLLAGADTAPAVHTATPVRRSFTPLVTTYGTVPYADLDPTMAAGIVYVVMFGLMFGDAGQGLLLVALAFLLRAGRPRRLAALRPLWPFVAGAGLAATVAGVAYGEFFGPTGVLPVLWLQPLQEPMRLLAVAVALGAVLLAGAYAAGTVNRWREGGRASALCATTGIAGAALYLGLAVCAGYVWLGQVAYGVVGAVIAVVGLALAGTGLYATTAGGPGGAVQTGIQLFDAVVRIGSNVVSFARLAAFGLTHGALGALVWDGTTALAGRGPVGVAAALPVFLVGNAVAFSLEALVAGVQALRLEFYELFSRLFEGEGRPFRPWHLPVQHLTGPAADAGPPATEEAVRQGPAREESS</sequence>
<name>A0A7M2T834_STRCW</name>
<feature type="transmembrane region" description="Helical" evidence="9">
    <location>
        <begin position="190"/>
        <end position="218"/>
    </location>
</feature>
<evidence type="ECO:0000256" key="1">
    <source>
        <dbReference type="ARBA" id="ARBA00004141"/>
    </source>
</evidence>
<dbReference type="GO" id="GO:0007035">
    <property type="term" value="P:vacuolar acidification"/>
    <property type="evidence" value="ECO:0007669"/>
    <property type="project" value="TreeGrafter"/>
</dbReference>
<evidence type="ECO:0000256" key="7">
    <source>
        <dbReference type="ARBA" id="ARBA00023136"/>
    </source>
</evidence>
<dbReference type="Pfam" id="PF01496">
    <property type="entry name" value="V_ATPase_I"/>
    <property type="match status" value="1"/>
</dbReference>
<feature type="transmembrane region" description="Helical" evidence="9">
    <location>
        <begin position="334"/>
        <end position="355"/>
    </location>
</feature>
<evidence type="ECO:0000313" key="11">
    <source>
        <dbReference type="Proteomes" id="UP000594008"/>
    </source>
</evidence>